<dbReference type="Pfam" id="PF02568">
    <property type="entry name" value="ThiI"/>
    <property type="match status" value="1"/>
</dbReference>
<dbReference type="InterPro" id="IPR020536">
    <property type="entry name" value="ThiI_AANH"/>
</dbReference>
<dbReference type="InterPro" id="IPR059101">
    <property type="entry name" value="NFACT-R_2"/>
</dbReference>
<keyword evidence="2" id="KW-0067">ATP-binding</keyword>
<evidence type="ECO:0000256" key="2">
    <source>
        <dbReference type="ARBA" id="ARBA00022840"/>
    </source>
</evidence>
<dbReference type="Proteomes" id="UP000231673">
    <property type="component" value="Unassembled WGS sequence"/>
</dbReference>
<dbReference type="GO" id="GO:0005524">
    <property type="term" value="F:ATP binding"/>
    <property type="evidence" value="ECO:0007669"/>
    <property type="project" value="UniProtKB-KW"/>
</dbReference>
<dbReference type="PANTHER" id="PTHR11933">
    <property type="entry name" value="TRNA 5-METHYLAMINOMETHYL-2-THIOURIDYLATE -METHYLTRANSFERASE"/>
    <property type="match status" value="1"/>
</dbReference>
<proteinExistence type="predicted"/>
<protein>
    <submittedName>
        <fullName evidence="5">tRNA 4-thiouridine(8) synthase ThiI</fullName>
    </submittedName>
</protein>
<name>A0A2M7IDZ7_9BACT</name>
<sequence>MVYEKKKARALALLSGGLDSILAIRILQVQGIKITGLTFVSYFFNSKAAEKAAKGLKIKLKITDFSDEHLGIVKRPCYGYGRAVNPCIDCHLLMLKKAGEIMAKDGYDFVATGEVLGERPMSQNKSALQLIEKESGLKGYLLRPLSAKLLEPTVVEKSGLVDREKLLDISGRSRKRQMELAREWGIRDYPTPAGGCLLTDIQFGGRFKDMAGKWSDFGGNDARLLKFGRHFWEKDDLIVVGRNKEENEEIKKLSFKDDVLIEPKEFPGPTILVRGKNKISEKSLLKAKELMFKYSPKARIK</sequence>
<dbReference type="InterPro" id="IPR014729">
    <property type="entry name" value="Rossmann-like_a/b/a_fold"/>
</dbReference>
<dbReference type="Gene3D" id="3.40.50.620">
    <property type="entry name" value="HUPs"/>
    <property type="match status" value="1"/>
</dbReference>
<evidence type="ECO:0000259" key="3">
    <source>
        <dbReference type="Pfam" id="PF02568"/>
    </source>
</evidence>
<dbReference type="EMBL" id="PFGW01000021">
    <property type="protein sequence ID" value="PIW74757.1"/>
    <property type="molecule type" value="Genomic_DNA"/>
</dbReference>
<feature type="domain" description="Thil AANH" evidence="3">
    <location>
        <begin position="9"/>
        <end position="145"/>
    </location>
</feature>
<evidence type="ECO:0000259" key="4">
    <source>
        <dbReference type="Pfam" id="PF18297"/>
    </source>
</evidence>
<reference evidence="6" key="1">
    <citation type="submission" date="2017-09" db="EMBL/GenBank/DDBJ databases">
        <title>Depth-based differentiation of microbial function through sediment-hosted aquifers and enrichment of novel symbionts in the deep terrestrial subsurface.</title>
        <authorList>
            <person name="Probst A.J."/>
            <person name="Ladd B."/>
            <person name="Jarett J.K."/>
            <person name="Geller-Mcgrath D.E."/>
            <person name="Sieber C.M.K."/>
            <person name="Emerson J.B."/>
            <person name="Anantharaman K."/>
            <person name="Thomas B.C."/>
            <person name="Malmstrom R."/>
            <person name="Stieglmeier M."/>
            <person name="Klingl A."/>
            <person name="Woyke T."/>
            <person name="Ryan C.M."/>
            <person name="Banfield J.F."/>
        </authorList>
    </citation>
    <scope>NUCLEOTIDE SEQUENCE [LARGE SCALE GENOMIC DNA]</scope>
</reference>
<dbReference type="SUPFAM" id="SSF52402">
    <property type="entry name" value="Adenine nucleotide alpha hydrolases-like"/>
    <property type="match status" value="1"/>
</dbReference>
<gene>
    <name evidence="5" type="ORF">CO003_00980</name>
</gene>
<evidence type="ECO:0000256" key="1">
    <source>
        <dbReference type="ARBA" id="ARBA00022741"/>
    </source>
</evidence>
<dbReference type="GO" id="GO:0004810">
    <property type="term" value="F:CCA tRNA nucleotidyltransferase activity"/>
    <property type="evidence" value="ECO:0007669"/>
    <property type="project" value="InterPro"/>
</dbReference>
<keyword evidence="1" id="KW-0547">Nucleotide-binding</keyword>
<dbReference type="Pfam" id="PF18297">
    <property type="entry name" value="NFACT-R_2"/>
    <property type="match status" value="1"/>
</dbReference>
<feature type="domain" description="NFACT protein RNA binding" evidence="4">
    <location>
        <begin position="228"/>
        <end position="296"/>
    </location>
</feature>
<organism evidence="5 6">
    <name type="scientific">Candidatus Portnoybacteria bacterium CG_4_8_14_3_um_filter_44_15</name>
    <dbReference type="NCBI Taxonomy" id="1974803"/>
    <lineage>
        <taxon>Bacteria</taxon>
        <taxon>Candidatus Portnoyibacteriota</taxon>
    </lineage>
</organism>
<accession>A0A2M7IDZ7</accession>
<evidence type="ECO:0000313" key="6">
    <source>
        <dbReference type="Proteomes" id="UP000231673"/>
    </source>
</evidence>
<comment type="caution">
    <text evidence="5">The sequence shown here is derived from an EMBL/GenBank/DDBJ whole genome shotgun (WGS) entry which is preliminary data.</text>
</comment>
<dbReference type="PANTHER" id="PTHR11933:SF6">
    <property type="entry name" value="THIL AANH DOMAIN-CONTAINING PROTEIN"/>
    <property type="match status" value="1"/>
</dbReference>
<evidence type="ECO:0000313" key="5">
    <source>
        <dbReference type="EMBL" id="PIW74757.1"/>
    </source>
</evidence>
<dbReference type="AlphaFoldDB" id="A0A2M7IDZ7"/>